<accession>A0A7W5GDP2</accession>
<reference evidence="4 5" key="1">
    <citation type="submission" date="2020-08" db="EMBL/GenBank/DDBJ databases">
        <title>Genomic Encyclopedia of Type Strains, Phase III (KMG-III): the genomes of soil and plant-associated and newly described type strains.</title>
        <authorList>
            <person name="Whitman W."/>
        </authorList>
    </citation>
    <scope>NUCLEOTIDE SEQUENCE [LARGE SCALE GENOMIC DNA]</scope>
    <source>
        <strain evidence="4 5">CECT 8234</strain>
    </source>
</reference>
<keyword evidence="5" id="KW-1185">Reference proteome</keyword>
<feature type="domain" description="Glucose/Sorbosone dehydrogenase" evidence="3">
    <location>
        <begin position="78"/>
        <end position="373"/>
    </location>
</feature>
<dbReference type="SUPFAM" id="SSF50952">
    <property type="entry name" value="Soluble quinoprotein glucose dehydrogenase"/>
    <property type="match status" value="1"/>
</dbReference>
<gene>
    <name evidence="4" type="ORF">FHS16_005771</name>
</gene>
<dbReference type="PANTHER" id="PTHR19328:SF13">
    <property type="entry name" value="HIPL1 PROTEIN"/>
    <property type="match status" value="1"/>
</dbReference>
<dbReference type="Gene3D" id="2.120.10.30">
    <property type="entry name" value="TolB, C-terminal domain"/>
    <property type="match status" value="1"/>
</dbReference>
<dbReference type="AlphaFoldDB" id="A0A7W5GDP2"/>
<keyword evidence="2" id="KW-0732">Signal</keyword>
<feature type="chain" id="PRO_5039424026" evidence="2">
    <location>
        <begin position="22"/>
        <end position="391"/>
    </location>
</feature>
<dbReference type="Proteomes" id="UP000518605">
    <property type="component" value="Unassembled WGS sequence"/>
</dbReference>
<feature type="signal peptide" evidence="2">
    <location>
        <begin position="1"/>
        <end position="21"/>
    </location>
</feature>
<proteinExistence type="predicted"/>
<feature type="compositionally biased region" description="Polar residues" evidence="1">
    <location>
        <begin position="42"/>
        <end position="54"/>
    </location>
</feature>
<dbReference type="PANTHER" id="PTHR19328">
    <property type="entry name" value="HEDGEHOG-INTERACTING PROTEIN"/>
    <property type="match status" value="1"/>
</dbReference>
<sequence>MTAKKRIAAMIMTTLCLGILAACESNETKEAQPATEVPTAIATEQPNETDTAVESTEPGPNEPEMSDEPYTVLAQELRVPWVIAFHEDIVYISEREGNIVKVDGAQMTRQSVHLKKSVQGVGEGGFLGFVLSPDFAQSKTAYAYHTYEEKGRLLNRVVLLEQSGDQWNEMETLLEGIPGAANHDGGRMAFGPDKQLYVTTGDAQQRELAQDINSLAGKILRMTPSGGIPEDNPFPDSYVYSYGHRNPQGLVWNDEGILYNTEHGPSGNPGGHDEINIIEAGGNYGWPAIYGDSTAKGMIAPIYHTGEEAIAPSGATIDAGNRMLIATLVGSALYRYDPATQEMIVVFEGEGRLRDVKIKDGRVYVITNNTDGRGTPKENDDRLLLLQDLNE</sequence>
<evidence type="ECO:0000313" key="4">
    <source>
        <dbReference type="EMBL" id="MBB3155663.1"/>
    </source>
</evidence>
<dbReference type="InterPro" id="IPR011042">
    <property type="entry name" value="6-blade_b-propeller_TolB-like"/>
</dbReference>
<evidence type="ECO:0000313" key="5">
    <source>
        <dbReference type="Proteomes" id="UP000518605"/>
    </source>
</evidence>
<dbReference type="EMBL" id="JACHXW010000027">
    <property type="protein sequence ID" value="MBB3155663.1"/>
    <property type="molecule type" value="Genomic_DNA"/>
</dbReference>
<comment type="caution">
    <text evidence="4">The sequence shown here is derived from an EMBL/GenBank/DDBJ whole genome shotgun (WGS) entry which is preliminary data.</text>
</comment>
<evidence type="ECO:0000256" key="2">
    <source>
        <dbReference type="SAM" id="SignalP"/>
    </source>
</evidence>
<evidence type="ECO:0000256" key="1">
    <source>
        <dbReference type="SAM" id="MobiDB-lite"/>
    </source>
</evidence>
<dbReference type="PROSITE" id="PS51257">
    <property type="entry name" value="PROKAR_LIPOPROTEIN"/>
    <property type="match status" value="1"/>
</dbReference>
<protein>
    <submittedName>
        <fullName evidence="4">Glucose/arabinose dehydrogenase</fullName>
    </submittedName>
</protein>
<dbReference type="RefSeq" id="WP_246432012.1">
    <property type="nucleotide sequence ID" value="NZ_CBCSLB010000027.1"/>
</dbReference>
<dbReference type="Pfam" id="PF07995">
    <property type="entry name" value="GSDH"/>
    <property type="match status" value="1"/>
</dbReference>
<dbReference type="InterPro" id="IPR012938">
    <property type="entry name" value="Glc/Sorbosone_DH"/>
</dbReference>
<evidence type="ECO:0000259" key="3">
    <source>
        <dbReference type="Pfam" id="PF07995"/>
    </source>
</evidence>
<name>A0A7W5GDP2_9BACL</name>
<organism evidence="4 5">
    <name type="scientific">Paenibacillus endophyticus</name>
    <dbReference type="NCBI Taxonomy" id="1294268"/>
    <lineage>
        <taxon>Bacteria</taxon>
        <taxon>Bacillati</taxon>
        <taxon>Bacillota</taxon>
        <taxon>Bacilli</taxon>
        <taxon>Bacillales</taxon>
        <taxon>Paenibacillaceae</taxon>
        <taxon>Paenibacillus</taxon>
    </lineage>
</organism>
<feature type="region of interest" description="Disordered" evidence="1">
    <location>
        <begin position="30"/>
        <end position="67"/>
    </location>
</feature>
<dbReference type="InterPro" id="IPR011041">
    <property type="entry name" value="Quinoprot_gluc/sorb_DH_b-prop"/>
</dbReference>